<dbReference type="Proteomes" id="UP000070612">
    <property type="component" value="Unassembled WGS sequence"/>
</dbReference>
<protein>
    <recommendedName>
        <fullName evidence="3">F420-dependent oxidoreductase</fullName>
    </recommendedName>
</protein>
<proteinExistence type="predicted"/>
<name>A0A132PTP8_9MYCO</name>
<dbReference type="EMBL" id="LGTW01000002">
    <property type="protein sequence ID" value="KWX25422.1"/>
    <property type="molecule type" value="Genomic_DNA"/>
</dbReference>
<dbReference type="InterPro" id="IPR019922">
    <property type="entry name" value="Lucif-like_OxRdatse_MSMEG_4141"/>
</dbReference>
<evidence type="ECO:0000313" key="1">
    <source>
        <dbReference type="EMBL" id="KWX25422.1"/>
    </source>
</evidence>
<dbReference type="Gene3D" id="3.20.20.30">
    <property type="entry name" value="Luciferase-like domain"/>
    <property type="match status" value="1"/>
</dbReference>
<dbReference type="NCBIfam" id="TIGR03620">
    <property type="entry name" value="F420_MSMEG_4141"/>
    <property type="match status" value="1"/>
</dbReference>
<dbReference type="STRING" id="59750.AWC31_21225"/>
<accession>A0A132PTP8</accession>
<comment type="caution">
    <text evidence="1">The sequence shown here is derived from an EMBL/GenBank/DDBJ whole genome shotgun (WGS) entry which is preliminary data.</text>
</comment>
<gene>
    <name evidence="1" type="ORF">AFM11_03940</name>
</gene>
<reference evidence="1 2" key="1">
    <citation type="submission" date="2015-07" db="EMBL/GenBank/DDBJ databases">
        <title>A draft genome sequence of Mycobacterium wolinskyi.</title>
        <authorList>
            <person name="de Man T.J."/>
            <person name="Perry K.A."/>
            <person name="Coulliette A.D."/>
            <person name="Jensen B."/>
            <person name="Toney N.C."/>
            <person name="Limbago B.M."/>
            <person name="Noble-Wang J."/>
        </authorList>
    </citation>
    <scope>NUCLEOTIDE SEQUENCE [LARGE SCALE GENOMIC DNA]</scope>
    <source>
        <strain evidence="1 2">CDC_01</strain>
    </source>
</reference>
<keyword evidence="2" id="KW-1185">Reference proteome</keyword>
<dbReference type="InterPro" id="IPR036661">
    <property type="entry name" value="Luciferase-like_sf"/>
</dbReference>
<dbReference type="RefSeq" id="WP_067844277.1">
    <property type="nucleotide sequence ID" value="NZ_LGTW01000002.1"/>
</dbReference>
<dbReference type="PATRIC" id="fig|59750.3.peg.2666"/>
<evidence type="ECO:0008006" key="3">
    <source>
        <dbReference type="Google" id="ProtNLM"/>
    </source>
</evidence>
<sequence>METMGPFGIAVDVGAEYLETAPEIEALGFGTLWVNGGQLDRLDRLRELIEATSRAVVAPAVVMPDGYRPGELGEFYRQVEARTPGRLVMGLGPLAGAHASSRLAQYFGDPEFSIPPNRRLLAAFGPSRLALAREYCAGAVPMLFTPQGTAAARRRLGQDRILALGQYVVMDENPETARDTARVPLRFLFSMPSYVNSALRQGFTEDDVNSLSDRLVDSLVAWGTSGQIAERLREQRIAGADHVYATVLHDGQQPGVLDAARALGPLLFSK</sequence>
<dbReference type="GO" id="GO:0016705">
    <property type="term" value="F:oxidoreductase activity, acting on paired donors, with incorporation or reduction of molecular oxygen"/>
    <property type="evidence" value="ECO:0007669"/>
    <property type="project" value="InterPro"/>
</dbReference>
<evidence type="ECO:0000313" key="2">
    <source>
        <dbReference type="Proteomes" id="UP000070612"/>
    </source>
</evidence>
<dbReference type="SUPFAM" id="SSF51679">
    <property type="entry name" value="Bacterial luciferase-like"/>
    <property type="match status" value="1"/>
</dbReference>
<organism evidence="1 2">
    <name type="scientific">Mycolicibacterium wolinskyi</name>
    <dbReference type="NCBI Taxonomy" id="59750"/>
    <lineage>
        <taxon>Bacteria</taxon>
        <taxon>Bacillati</taxon>
        <taxon>Actinomycetota</taxon>
        <taxon>Actinomycetes</taxon>
        <taxon>Mycobacteriales</taxon>
        <taxon>Mycobacteriaceae</taxon>
        <taxon>Mycolicibacterium</taxon>
    </lineage>
</organism>
<dbReference type="AlphaFoldDB" id="A0A132PTP8"/>